<dbReference type="GO" id="GO:0009052">
    <property type="term" value="P:pentose-phosphate shunt, non-oxidative branch"/>
    <property type="evidence" value="ECO:0007669"/>
    <property type="project" value="InterPro"/>
</dbReference>
<accession>A0AAD4N981</accession>
<dbReference type="InterPro" id="IPR037171">
    <property type="entry name" value="NagB/RpiA_transferase-like"/>
</dbReference>
<evidence type="ECO:0000313" key="9">
    <source>
        <dbReference type="Proteomes" id="UP001201812"/>
    </source>
</evidence>
<dbReference type="SUPFAM" id="SSF75445">
    <property type="entry name" value="D-ribose-5-phosphate isomerase (RpiA), lid domain"/>
    <property type="match status" value="1"/>
</dbReference>
<evidence type="ECO:0000256" key="3">
    <source>
        <dbReference type="ARBA" id="ARBA00008088"/>
    </source>
</evidence>
<comment type="pathway">
    <text evidence="2">Carbohydrate degradation; pentose phosphate pathway; D-ribose 5-phosphate from D-ribulose 5-phosphate (non-oxidative stage): step 1/1.</text>
</comment>
<dbReference type="Pfam" id="PF06026">
    <property type="entry name" value="Rib_5-P_isom_A"/>
    <property type="match status" value="1"/>
</dbReference>
<sequence length="270" mass="29506">MVSVSNHIHSTNSSLMDLKNGTPKNDYSALSDAQRAKQIAAYACAEEEIQSGMRIGVGSGSTVKFLIDWLQENCASGRITDIQCVPTSFTTRRWLLDAKLPVQSLETLNTLDITIDGADEIDASLTCIKGGGGCLLQEKIVQSCARKFILIGGDSKYSTVLGKCCKSIPVEVVPYGLAPVEKWIVEKQGGQCQLRMDAKKCFPVITENHNYILDWHFPQPVSEDKNWAEVHHSLISIPGVVETGLFHSVAEIAYLASPDGTIQVKKPKNL</sequence>
<comment type="catalytic activity">
    <reaction evidence="1">
        <text>aldehydo-D-ribose 5-phosphate = D-ribulose 5-phosphate</text>
        <dbReference type="Rhea" id="RHEA:14657"/>
        <dbReference type="ChEBI" id="CHEBI:58121"/>
        <dbReference type="ChEBI" id="CHEBI:58273"/>
        <dbReference type="EC" id="5.3.1.6"/>
    </reaction>
</comment>
<dbReference type="FunFam" id="3.40.50.1360:FF:000001">
    <property type="entry name" value="Ribose-5-phosphate isomerase A"/>
    <property type="match status" value="1"/>
</dbReference>
<keyword evidence="9" id="KW-1185">Reference proteome</keyword>
<feature type="compositionally biased region" description="Polar residues" evidence="7">
    <location>
        <begin position="1"/>
        <end position="15"/>
    </location>
</feature>
<dbReference type="Gene3D" id="3.30.70.260">
    <property type="match status" value="1"/>
</dbReference>
<protein>
    <recommendedName>
        <fullName evidence="4">ribose-5-phosphate isomerase</fullName>
        <ecNumber evidence="4">5.3.1.6</ecNumber>
    </recommendedName>
    <alternativeName>
        <fullName evidence="6">Phosphoriboisomerase</fullName>
    </alternativeName>
</protein>
<comment type="similarity">
    <text evidence="3">Belongs to the ribose 5-phosphate isomerase family.</text>
</comment>
<dbReference type="EMBL" id="JAKKPZ010000006">
    <property type="protein sequence ID" value="KAI1720218.1"/>
    <property type="molecule type" value="Genomic_DNA"/>
</dbReference>
<dbReference type="CDD" id="cd01398">
    <property type="entry name" value="RPI_A"/>
    <property type="match status" value="1"/>
</dbReference>
<gene>
    <name evidence="8" type="ORF">DdX_05598</name>
</gene>
<proteinExistence type="inferred from homology"/>
<evidence type="ECO:0000256" key="7">
    <source>
        <dbReference type="SAM" id="MobiDB-lite"/>
    </source>
</evidence>
<evidence type="ECO:0000256" key="5">
    <source>
        <dbReference type="ARBA" id="ARBA00023235"/>
    </source>
</evidence>
<evidence type="ECO:0000313" key="8">
    <source>
        <dbReference type="EMBL" id="KAI1720218.1"/>
    </source>
</evidence>
<reference evidence="8" key="1">
    <citation type="submission" date="2022-01" db="EMBL/GenBank/DDBJ databases">
        <title>Genome Sequence Resource for Two Populations of Ditylenchus destructor, the Migratory Endoparasitic Phytonematode.</title>
        <authorList>
            <person name="Zhang H."/>
            <person name="Lin R."/>
            <person name="Xie B."/>
        </authorList>
    </citation>
    <scope>NUCLEOTIDE SEQUENCE</scope>
    <source>
        <strain evidence="8">BazhouSP</strain>
    </source>
</reference>
<dbReference type="NCBIfam" id="NF001924">
    <property type="entry name" value="PRK00702.1"/>
    <property type="match status" value="1"/>
</dbReference>
<comment type="caution">
    <text evidence="8">The sequence shown here is derived from an EMBL/GenBank/DDBJ whole genome shotgun (WGS) entry which is preliminary data.</text>
</comment>
<dbReference type="NCBIfam" id="TIGR00021">
    <property type="entry name" value="rpiA"/>
    <property type="match status" value="1"/>
</dbReference>
<feature type="region of interest" description="Disordered" evidence="7">
    <location>
        <begin position="1"/>
        <end position="20"/>
    </location>
</feature>
<dbReference type="Gene3D" id="3.40.50.1360">
    <property type="match status" value="1"/>
</dbReference>
<dbReference type="FunFam" id="3.30.70.260:FF:000018">
    <property type="entry name" value="Ribose-5-phosphate isomerase A"/>
    <property type="match status" value="1"/>
</dbReference>
<dbReference type="EC" id="5.3.1.6" evidence="4"/>
<evidence type="ECO:0000256" key="1">
    <source>
        <dbReference type="ARBA" id="ARBA00001713"/>
    </source>
</evidence>
<dbReference type="Proteomes" id="UP001201812">
    <property type="component" value="Unassembled WGS sequence"/>
</dbReference>
<evidence type="ECO:0000256" key="2">
    <source>
        <dbReference type="ARBA" id="ARBA00004988"/>
    </source>
</evidence>
<dbReference type="PANTHER" id="PTHR11934">
    <property type="entry name" value="RIBOSE-5-PHOSPHATE ISOMERASE"/>
    <property type="match status" value="1"/>
</dbReference>
<dbReference type="GO" id="GO:0005737">
    <property type="term" value="C:cytoplasm"/>
    <property type="evidence" value="ECO:0007669"/>
    <property type="project" value="TreeGrafter"/>
</dbReference>
<evidence type="ECO:0000256" key="6">
    <source>
        <dbReference type="ARBA" id="ARBA00029734"/>
    </source>
</evidence>
<dbReference type="InterPro" id="IPR004788">
    <property type="entry name" value="Ribose5P_isomerase_type_A"/>
</dbReference>
<dbReference type="SUPFAM" id="SSF100950">
    <property type="entry name" value="NagB/RpiA/CoA transferase-like"/>
    <property type="match status" value="1"/>
</dbReference>
<name>A0AAD4N981_9BILA</name>
<evidence type="ECO:0000256" key="4">
    <source>
        <dbReference type="ARBA" id="ARBA00011959"/>
    </source>
</evidence>
<dbReference type="PANTHER" id="PTHR11934:SF0">
    <property type="entry name" value="RIBOSE-5-PHOSPHATE ISOMERASE"/>
    <property type="match status" value="1"/>
</dbReference>
<organism evidence="8 9">
    <name type="scientific">Ditylenchus destructor</name>
    <dbReference type="NCBI Taxonomy" id="166010"/>
    <lineage>
        <taxon>Eukaryota</taxon>
        <taxon>Metazoa</taxon>
        <taxon>Ecdysozoa</taxon>
        <taxon>Nematoda</taxon>
        <taxon>Chromadorea</taxon>
        <taxon>Rhabditida</taxon>
        <taxon>Tylenchina</taxon>
        <taxon>Tylenchomorpha</taxon>
        <taxon>Sphaerularioidea</taxon>
        <taxon>Anguinidae</taxon>
        <taxon>Anguininae</taxon>
        <taxon>Ditylenchus</taxon>
    </lineage>
</organism>
<dbReference type="GO" id="GO:0004751">
    <property type="term" value="F:ribose-5-phosphate isomerase activity"/>
    <property type="evidence" value="ECO:0007669"/>
    <property type="project" value="UniProtKB-EC"/>
</dbReference>
<keyword evidence="5 8" id="KW-0413">Isomerase</keyword>
<dbReference type="GO" id="GO:0006014">
    <property type="term" value="P:D-ribose metabolic process"/>
    <property type="evidence" value="ECO:0007669"/>
    <property type="project" value="TreeGrafter"/>
</dbReference>
<dbReference type="AlphaFoldDB" id="A0AAD4N981"/>